<comment type="caution">
    <text evidence="2">The sequence shown here is derived from an EMBL/GenBank/DDBJ whole genome shotgun (WGS) entry which is preliminary data.</text>
</comment>
<keyword evidence="3" id="KW-1185">Reference proteome</keyword>
<organism evidence="2 3">
    <name type="scientific">Plasticicumulans acidivorans</name>
    <dbReference type="NCBI Taxonomy" id="886464"/>
    <lineage>
        <taxon>Bacteria</taxon>
        <taxon>Pseudomonadati</taxon>
        <taxon>Pseudomonadota</taxon>
        <taxon>Gammaproteobacteria</taxon>
        <taxon>Candidatus Competibacteraceae</taxon>
        <taxon>Plasticicumulans</taxon>
    </lineage>
</organism>
<dbReference type="InterPro" id="IPR009506">
    <property type="entry name" value="YjiS-like"/>
</dbReference>
<dbReference type="Pfam" id="PF06568">
    <property type="entry name" value="YjiS-like"/>
    <property type="match status" value="1"/>
</dbReference>
<dbReference type="Proteomes" id="UP000246569">
    <property type="component" value="Unassembled WGS sequence"/>
</dbReference>
<evidence type="ECO:0000313" key="2">
    <source>
        <dbReference type="EMBL" id="PWV58908.1"/>
    </source>
</evidence>
<accession>A0A317MRJ0</accession>
<dbReference type="EMBL" id="QGTJ01000013">
    <property type="protein sequence ID" value="PWV58908.1"/>
    <property type="molecule type" value="Genomic_DNA"/>
</dbReference>
<evidence type="ECO:0000259" key="1">
    <source>
        <dbReference type="Pfam" id="PF06568"/>
    </source>
</evidence>
<feature type="domain" description="YjiS-like" evidence="1">
    <location>
        <begin position="32"/>
        <end position="65"/>
    </location>
</feature>
<gene>
    <name evidence="2" type="ORF">C7443_11389</name>
</gene>
<dbReference type="AlphaFoldDB" id="A0A317MRJ0"/>
<reference evidence="2 3" key="1">
    <citation type="submission" date="2018-05" db="EMBL/GenBank/DDBJ databases">
        <title>Genomic Encyclopedia of Type Strains, Phase IV (KMG-IV): sequencing the most valuable type-strain genomes for metagenomic binning, comparative biology and taxonomic classification.</title>
        <authorList>
            <person name="Goeker M."/>
        </authorList>
    </citation>
    <scope>NUCLEOTIDE SEQUENCE [LARGE SCALE GENOMIC DNA]</scope>
    <source>
        <strain evidence="2 3">DSM 23606</strain>
    </source>
</reference>
<name>A0A317MRJ0_9GAMM</name>
<protein>
    <submittedName>
        <fullName evidence="2">Uncharacterized protein YjiS (DUF1127 family)</fullName>
    </submittedName>
</protein>
<sequence length="76" mass="8929">MIYEEVLPQTSALARVPGISQRIYRALRRGVATAVRWFHRYQQRRALLYLDAHLLKDIGVSRSEALEEGCKPFWRD</sequence>
<dbReference type="RefSeq" id="WP_110020160.1">
    <property type="nucleotide sequence ID" value="NZ_QGTJ01000013.1"/>
</dbReference>
<dbReference type="OrthoDB" id="6496803at2"/>
<evidence type="ECO:0000313" key="3">
    <source>
        <dbReference type="Proteomes" id="UP000246569"/>
    </source>
</evidence>
<proteinExistence type="predicted"/>